<dbReference type="PANTHER" id="PTHR35145:SF1">
    <property type="entry name" value="CYTOPLASMIC PROTEIN"/>
    <property type="match status" value="1"/>
</dbReference>
<accession>A0ABW9KN34</accession>
<organism evidence="1 2">
    <name type="scientific">Terriglobus aquaticus</name>
    <dbReference type="NCBI Taxonomy" id="940139"/>
    <lineage>
        <taxon>Bacteria</taxon>
        <taxon>Pseudomonadati</taxon>
        <taxon>Acidobacteriota</taxon>
        <taxon>Terriglobia</taxon>
        <taxon>Terriglobales</taxon>
        <taxon>Acidobacteriaceae</taxon>
        <taxon>Terriglobus</taxon>
    </lineage>
</organism>
<proteinExistence type="predicted"/>
<protein>
    <submittedName>
        <fullName evidence="1">MmcQ/YjbR family DNA-binding protein</fullName>
    </submittedName>
</protein>
<dbReference type="InterPro" id="IPR058532">
    <property type="entry name" value="YjbR/MT2646/Rv2570-like"/>
</dbReference>
<dbReference type="SUPFAM" id="SSF142906">
    <property type="entry name" value="YjbR-like"/>
    <property type="match status" value="1"/>
</dbReference>
<dbReference type="Pfam" id="PF04237">
    <property type="entry name" value="YjbR"/>
    <property type="match status" value="1"/>
</dbReference>
<dbReference type="Proteomes" id="UP001634747">
    <property type="component" value="Unassembled WGS sequence"/>
</dbReference>
<name>A0ABW9KN34_9BACT</name>
<evidence type="ECO:0000313" key="1">
    <source>
        <dbReference type="EMBL" id="MFN2976948.1"/>
    </source>
</evidence>
<dbReference type="Gene3D" id="3.90.1150.30">
    <property type="match status" value="1"/>
</dbReference>
<dbReference type="GO" id="GO:0003677">
    <property type="term" value="F:DNA binding"/>
    <property type="evidence" value="ECO:0007669"/>
    <property type="project" value="UniProtKB-KW"/>
</dbReference>
<sequence length="149" mass="16668">MANASAHLLDTVRAALLELPRVAETMQWGSNLVFWTMDKAVGGKMFALIDLDAVERPVLAFAAGPQRASHLLEIDGIRPAPYLARAHWVACDSWQALPLSQLLLELRAAYEYVGSRMPARVQRVYELPTKEYRALVRESRAALPTGRKR</sequence>
<dbReference type="RefSeq" id="WP_263414874.1">
    <property type="nucleotide sequence ID" value="NZ_BAABBH010000001.1"/>
</dbReference>
<dbReference type="InterPro" id="IPR038056">
    <property type="entry name" value="YjbR-like_sf"/>
</dbReference>
<dbReference type="InterPro" id="IPR007351">
    <property type="entry name" value="YjbR"/>
</dbReference>
<dbReference type="PANTHER" id="PTHR35145">
    <property type="entry name" value="CYTOPLASMIC PROTEIN-RELATED"/>
    <property type="match status" value="1"/>
</dbReference>
<comment type="caution">
    <text evidence="1">The sequence shown here is derived from an EMBL/GenBank/DDBJ whole genome shotgun (WGS) entry which is preliminary data.</text>
</comment>
<evidence type="ECO:0000313" key="2">
    <source>
        <dbReference type="Proteomes" id="UP001634747"/>
    </source>
</evidence>
<keyword evidence="2" id="KW-1185">Reference proteome</keyword>
<reference evidence="1 2" key="1">
    <citation type="submission" date="2024-12" db="EMBL/GenBank/DDBJ databases">
        <authorList>
            <person name="Lee Y."/>
        </authorList>
    </citation>
    <scope>NUCLEOTIDE SEQUENCE [LARGE SCALE GENOMIC DNA]</scope>
    <source>
        <strain evidence="1 2">03SUJ4</strain>
    </source>
</reference>
<gene>
    <name evidence="1" type="ORF">ACK2TP_14350</name>
</gene>
<keyword evidence="1" id="KW-0238">DNA-binding</keyword>
<dbReference type="EMBL" id="JBJYXY010000001">
    <property type="protein sequence ID" value="MFN2976948.1"/>
    <property type="molecule type" value="Genomic_DNA"/>
</dbReference>